<keyword evidence="1" id="KW-1133">Transmembrane helix</keyword>
<gene>
    <name evidence="2" type="ORF">BHU61_06030</name>
</gene>
<feature type="transmembrane region" description="Helical" evidence="1">
    <location>
        <begin position="30"/>
        <end position="50"/>
    </location>
</feature>
<comment type="caution">
    <text evidence="2">The sequence shown here is derived from an EMBL/GenBank/DDBJ whole genome shotgun (WGS) entry which is preliminary data.</text>
</comment>
<keyword evidence="1" id="KW-0812">Transmembrane</keyword>
<keyword evidence="1" id="KW-0472">Membrane</keyword>
<evidence type="ECO:0000313" key="2">
    <source>
        <dbReference type="EMBL" id="RAK47017.1"/>
    </source>
</evidence>
<feature type="transmembrane region" description="Helical" evidence="1">
    <location>
        <begin position="70"/>
        <end position="91"/>
    </location>
</feature>
<keyword evidence="3" id="KW-1185">Reference proteome</keyword>
<dbReference type="AlphaFoldDB" id="A0A327ZXW1"/>
<dbReference type="RefSeq" id="WP_111715367.1">
    <property type="nucleotide sequence ID" value="NZ_JBHSSR010000001.1"/>
</dbReference>
<sequence length="162" mass="19634">MKEEIQFYFKHFFDFDTSVNKARYKKQNTISFIIILILAIPTFFLFIKFYDELAFNELIKMEDKAYEQYHMNQSIFYVVFAGIFFLLIHIIQVSNEIHRYNARGKNWRKPILYLLMLYLIYIVINLILFLNRQPELMRTTFGVLILSQFIWIGNDELLEGET</sequence>
<evidence type="ECO:0000256" key="1">
    <source>
        <dbReference type="SAM" id="Phobius"/>
    </source>
</evidence>
<feature type="transmembrane region" description="Helical" evidence="1">
    <location>
        <begin position="111"/>
        <end position="130"/>
    </location>
</feature>
<protein>
    <submittedName>
        <fullName evidence="2">Uncharacterized protein</fullName>
    </submittedName>
</protein>
<proteinExistence type="predicted"/>
<dbReference type="EMBL" id="PZJH01000001">
    <property type="protein sequence ID" value="RAK47017.1"/>
    <property type="molecule type" value="Genomic_DNA"/>
</dbReference>
<name>A0A327ZXW1_9STAP</name>
<accession>A0A327ZXW1</accession>
<dbReference type="Proteomes" id="UP000249808">
    <property type="component" value="Unassembled WGS sequence"/>
</dbReference>
<evidence type="ECO:0000313" key="3">
    <source>
        <dbReference type="Proteomes" id="UP000249808"/>
    </source>
</evidence>
<reference evidence="2 3" key="1">
    <citation type="journal article" date="2018" name="Front. Microbiol.">
        <title>Description and Comparative Genomics of Macrococcus caseolyticus subsp. hominis subsp. nov., Macrococcus goetzii sp. nov., Macrococcus epidermidis sp. nov., and Macrococcus bohemicus sp. nov., Novel Macrococci From Human Clinical Material With Virulence Potential and Suspected Uptake of Foreign DNA by Natural Transformation.</title>
        <authorList>
            <person name="Maslanova I."/>
            <person name="Wertheimer Z."/>
            <person name="Sedlacek I."/>
            <person name="Svec P."/>
            <person name="Indrakova A."/>
            <person name="Kovarovic V."/>
            <person name="Schumann P."/>
            <person name="Sproer C."/>
            <person name="Kralova S."/>
            <person name="Sedo O."/>
            <person name="Kristofova L."/>
            <person name="Vrbovska V."/>
            <person name="Fuzik T."/>
            <person name="Petras P."/>
            <person name="Zdrahal Z."/>
            <person name="Ruzickova V."/>
            <person name="Doskar J."/>
            <person name="Pantucek R."/>
        </authorList>
    </citation>
    <scope>NUCLEOTIDE SEQUENCE [LARGE SCALE GENOMIC DNA]</scope>
    <source>
        <strain evidence="2 3">01/688</strain>
    </source>
</reference>
<organism evidence="2 3">
    <name type="scientific">Macrococcus epidermidis</name>
    <dbReference type="NCBI Taxonomy" id="1902580"/>
    <lineage>
        <taxon>Bacteria</taxon>
        <taxon>Bacillati</taxon>
        <taxon>Bacillota</taxon>
        <taxon>Bacilli</taxon>
        <taxon>Bacillales</taxon>
        <taxon>Staphylococcaceae</taxon>
        <taxon>Macrococcus</taxon>
    </lineage>
</organism>